<evidence type="ECO:0008006" key="3">
    <source>
        <dbReference type="Google" id="ProtNLM"/>
    </source>
</evidence>
<sequence length="137" mass="15067">MANHDLADHDLTGIWQGLYSYEGIGPHVGFTATLLETGGALYGMTHEREPWAGSSDLEASLSGLRSGQAVVFTKAYSVQDEAHPPIAYDGTVSADGTEIEGTWMLSTLHRETMSGRFLMSRPERRAVERERALAERR</sequence>
<dbReference type="Proteomes" id="UP000295122">
    <property type="component" value="Unassembled WGS sequence"/>
</dbReference>
<protein>
    <recommendedName>
        <fullName evidence="3">Lipocalin-like protein</fullName>
    </recommendedName>
</protein>
<evidence type="ECO:0000313" key="1">
    <source>
        <dbReference type="EMBL" id="TDR93787.1"/>
    </source>
</evidence>
<organism evidence="1 2">
    <name type="scientific">Enterovirga rhinocerotis</name>
    <dbReference type="NCBI Taxonomy" id="1339210"/>
    <lineage>
        <taxon>Bacteria</taxon>
        <taxon>Pseudomonadati</taxon>
        <taxon>Pseudomonadota</taxon>
        <taxon>Alphaproteobacteria</taxon>
        <taxon>Hyphomicrobiales</taxon>
        <taxon>Methylobacteriaceae</taxon>
        <taxon>Enterovirga</taxon>
    </lineage>
</organism>
<proteinExistence type="predicted"/>
<evidence type="ECO:0000313" key="2">
    <source>
        <dbReference type="Proteomes" id="UP000295122"/>
    </source>
</evidence>
<gene>
    <name evidence="1" type="ORF">EV668_1054</name>
</gene>
<comment type="caution">
    <text evidence="1">The sequence shown here is derived from an EMBL/GenBank/DDBJ whole genome shotgun (WGS) entry which is preliminary data.</text>
</comment>
<dbReference type="OrthoDB" id="6194699at2"/>
<dbReference type="EMBL" id="SNZR01000011">
    <property type="protein sequence ID" value="TDR93787.1"/>
    <property type="molecule type" value="Genomic_DNA"/>
</dbReference>
<keyword evidence="2" id="KW-1185">Reference proteome</keyword>
<reference evidence="1 2" key="1">
    <citation type="submission" date="2019-03" db="EMBL/GenBank/DDBJ databases">
        <title>Genomic Encyclopedia of Type Strains, Phase IV (KMG-IV): sequencing the most valuable type-strain genomes for metagenomic binning, comparative biology and taxonomic classification.</title>
        <authorList>
            <person name="Goeker M."/>
        </authorList>
    </citation>
    <scope>NUCLEOTIDE SEQUENCE [LARGE SCALE GENOMIC DNA]</scope>
    <source>
        <strain evidence="1 2">DSM 25903</strain>
    </source>
</reference>
<dbReference type="AlphaFoldDB" id="A0A4R7CAG2"/>
<dbReference type="RefSeq" id="WP_133768756.1">
    <property type="nucleotide sequence ID" value="NZ_SNZR01000011.1"/>
</dbReference>
<name>A0A4R7CAG2_9HYPH</name>
<accession>A0A4R7CAG2</accession>